<evidence type="ECO:0000313" key="1">
    <source>
        <dbReference type="EMBL" id="SVE05634.1"/>
    </source>
</evidence>
<protein>
    <submittedName>
        <fullName evidence="1">Uncharacterized protein</fullName>
    </submittedName>
</protein>
<feature type="non-terminal residue" evidence="1">
    <location>
        <position position="39"/>
    </location>
</feature>
<name>A0A383AD71_9ZZZZ</name>
<accession>A0A383AD71</accession>
<dbReference type="EMBL" id="UINC01191149">
    <property type="protein sequence ID" value="SVE05634.1"/>
    <property type="molecule type" value="Genomic_DNA"/>
</dbReference>
<organism evidence="1">
    <name type="scientific">marine metagenome</name>
    <dbReference type="NCBI Taxonomy" id="408172"/>
    <lineage>
        <taxon>unclassified sequences</taxon>
        <taxon>metagenomes</taxon>
        <taxon>ecological metagenomes</taxon>
    </lineage>
</organism>
<sequence>VGDLRWLKENYDFSRVAFSIDELIILDVSRGDRDEEKFC</sequence>
<feature type="non-terminal residue" evidence="1">
    <location>
        <position position="1"/>
    </location>
</feature>
<gene>
    <name evidence="1" type="ORF">METZ01_LOCUS458488</name>
</gene>
<dbReference type="AlphaFoldDB" id="A0A383AD71"/>
<proteinExistence type="predicted"/>
<reference evidence="1" key="1">
    <citation type="submission" date="2018-05" db="EMBL/GenBank/DDBJ databases">
        <authorList>
            <person name="Lanie J.A."/>
            <person name="Ng W.-L."/>
            <person name="Kazmierczak K.M."/>
            <person name="Andrzejewski T.M."/>
            <person name="Davidsen T.M."/>
            <person name="Wayne K.J."/>
            <person name="Tettelin H."/>
            <person name="Glass J.I."/>
            <person name="Rusch D."/>
            <person name="Podicherti R."/>
            <person name="Tsui H.-C.T."/>
            <person name="Winkler M.E."/>
        </authorList>
    </citation>
    <scope>NUCLEOTIDE SEQUENCE</scope>
</reference>